<keyword evidence="1" id="KW-1133">Transmembrane helix</keyword>
<dbReference type="Gene3D" id="1.20.81.30">
    <property type="entry name" value="Type II secretion system (T2SS), domain F"/>
    <property type="match status" value="1"/>
</dbReference>
<dbReference type="STRING" id="1121291.SAMN02745134_03753"/>
<evidence type="ECO:0000256" key="1">
    <source>
        <dbReference type="SAM" id="Phobius"/>
    </source>
</evidence>
<feature type="transmembrane region" description="Helical" evidence="1">
    <location>
        <begin position="99"/>
        <end position="118"/>
    </location>
</feature>
<accession>A0A1W1XYL6</accession>
<sequence>MIKIKIIILALYIIIGFSIFLGSYYILTHIKYHKKKDGIKYAKVNGLLRNRKEGYFSYERIYNYLKRNGNPLSLSPGGFIITKFISSIIIFVIFLSNPFLAVLLAFAGFYLIELIIFLDNRSEMKKIKIQLTDVYDFLNIQTSAGVFIGSALTEAYLMVKNKRLKRALAELCAEINLTKNINTALDKFEQNFNSVEIEAFTLTIKQSLITGKIEQALNDLSNSQKEMNLIIIQEQTESIKIYKDIIQVMMYVGILSMVFFGLITEISQGWSTIF</sequence>
<evidence type="ECO:0000313" key="3">
    <source>
        <dbReference type="Proteomes" id="UP000192468"/>
    </source>
</evidence>
<name>A0A1W1XYL6_9CLOT</name>
<gene>
    <name evidence="2" type="ORF">SAMN02745134_03753</name>
</gene>
<dbReference type="AlphaFoldDB" id="A0A1W1XYL6"/>
<feature type="transmembrane region" description="Helical" evidence="1">
    <location>
        <begin position="248"/>
        <end position="270"/>
    </location>
</feature>
<protein>
    <submittedName>
        <fullName evidence="2">Tight adherence protein C</fullName>
    </submittedName>
</protein>
<proteinExistence type="predicted"/>
<evidence type="ECO:0000313" key="2">
    <source>
        <dbReference type="EMBL" id="SMC29006.1"/>
    </source>
</evidence>
<feature type="transmembrane region" description="Helical" evidence="1">
    <location>
        <begin position="72"/>
        <end position="93"/>
    </location>
</feature>
<dbReference type="Proteomes" id="UP000192468">
    <property type="component" value="Unassembled WGS sequence"/>
</dbReference>
<organism evidence="2 3">
    <name type="scientific">Clostridium acidisoli DSM 12555</name>
    <dbReference type="NCBI Taxonomy" id="1121291"/>
    <lineage>
        <taxon>Bacteria</taxon>
        <taxon>Bacillati</taxon>
        <taxon>Bacillota</taxon>
        <taxon>Clostridia</taxon>
        <taxon>Eubacteriales</taxon>
        <taxon>Clostridiaceae</taxon>
        <taxon>Clostridium</taxon>
    </lineage>
</organism>
<keyword evidence="1" id="KW-0472">Membrane</keyword>
<dbReference type="EMBL" id="FWXH01000034">
    <property type="protein sequence ID" value="SMC29006.1"/>
    <property type="molecule type" value="Genomic_DNA"/>
</dbReference>
<dbReference type="InterPro" id="IPR042094">
    <property type="entry name" value="T2SS_GspF_sf"/>
</dbReference>
<reference evidence="2 3" key="1">
    <citation type="submission" date="2017-04" db="EMBL/GenBank/DDBJ databases">
        <authorList>
            <person name="Afonso C.L."/>
            <person name="Miller P.J."/>
            <person name="Scott M.A."/>
            <person name="Spackman E."/>
            <person name="Goraichik I."/>
            <person name="Dimitrov K.M."/>
            <person name="Suarez D.L."/>
            <person name="Swayne D.E."/>
        </authorList>
    </citation>
    <scope>NUCLEOTIDE SEQUENCE [LARGE SCALE GENOMIC DNA]</scope>
    <source>
        <strain evidence="2 3">DSM 12555</strain>
    </source>
</reference>
<feature type="transmembrane region" description="Helical" evidence="1">
    <location>
        <begin position="6"/>
        <end position="27"/>
    </location>
</feature>
<keyword evidence="1" id="KW-0812">Transmembrane</keyword>
<dbReference type="RefSeq" id="WP_176212752.1">
    <property type="nucleotide sequence ID" value="NZ_FWXH01000034.1"/>
</dbReference>
<keyword evidence="3" id="KW-1185">Reference proteome</keyword>